<keyword evidence="3" id="KW-1185">Reference proteome</keyword>
<dbReference type="OMA" id="DFAYHFF"/>
<reference evidence="2 3" key="1">
    <citation type="journal article" date="2018" name="BMC Genomics">
        <title>Genomic comparison of Trypanosoma conorhini and Trypanosoma rangeli to Trypanosoma cruzi strains of high and low virulence.</title>
        <authorList>
            <person name="Bradwell K.R."/>
            <person name="Koparde V.N."/>
            <person name="Matveyev A.V."/>
            <person name="Serrano M.G."/>
            <person name="Alves J.M."/>
            <person name="Parikh H."/>
            <person name="Huang B."/>
            <person name="Lee V."/>
            <person name="Espinosa-Alvarez O."/>
            <person name="Ortiz P.A."/>
            <person name="Costa-Martins A.G."/>
            <person name="Teixeira M.M."/>
            <person name="Buck G.A."/>
        </authorList>
    </citation>
    <scope>NUCLEOTIDE SEQUENCE [LARGE SCALE GENOMIC DNA]</scope>
    <source>
        <strain evidence="2 3">AM80</strain>
    </source>
</reference>
<proteinExistence type="predicted"/>
<feature type="region of interest" description="Disordered" evidence="1">
    <location>
        <begin position="490"/>
        <end position="509"/>
    </location>
</feature>
<dbReference type="AlphaFoldDB" id="A0A3R7L5H4"/>
<accession>A0A3R7L5H4</accession>
<evidence type="ECO:0000256" key="1">
    <source>
        <dbReference type="SAM" id="MobiDB-lite"/>
    </source>
</evidence>
<dbReference type="Proteomes" id="UP000283634">
    <property type="component" value="Unassembled WGS sequence"/>
</dbReference>
<evidence type="ECO:0000313" key="2">
    <source>
        <dbReference type="EMBL" id="RNF08027.1"/>
    </source>
</evidence>
<dbReference type="OrthoDB" id="252388at2759"/>
<sequence>MGGTVSNPLAFRRAIVSLHYKEHPLSGDAGDLELFWRALFCTWLSDEQLASFWTAEDVRLLRMYRPGRLAAVLIASMQQLEALIALSCEAAAELDPGNSGDVGENPSGGGLATVKVEGAMNYMQPQPSLRRREGRALNPCAALNALRLIGGALPYCFEDIEELTALLREDADATARGGRIPVIVSQRTRELMDVANRTESPYAADFAYHFFFRGEFCPSPPQTSPGTQLVELYLKLLFMPGVMTAAVPCRDTEPRQEPSHASSEAAFNAELLLLLRQGCVSPALLFSLVRGATPADVQDRLANNQIGGSSSSNVSPEINWSRAQPAFALGSDYHAIILRTLLLLLSGPIYAPAAEVGPATAGELEKRNCSKRRREATSALMASELFDGEKQSLAAVLCASLLYTVRFYAKKSTTPSSYAAVFSKRPRSLAAHTAVLGHALAILAMGIYSGPSILCSDPQLPVPSESRVSNVFFSLVKAVLDRAETHFSADSDTATSQQSSIHLPDQLGHGETDSLSYARSLVEAMLILLENPLRASVEKDPQVSIPCAPLVLHLLLWVMQQSQVALDIIGGRPYSFMAFIHSILVSSKVSLSRFGEGQLSLLCLLILLRRPSFLKLLATRLPSHASGATATEVEKFMRVLRVAMPMLPQSIRITADSDGEGTFGGEKDSDTLCLYSYGNLLVLAMCYVLSPSSPRWFRPLYRSAVEVLHTLQVVFTHATLIPNVCLRRHVLNEHVMLELVSSLAHLSSRRVLRLGTEPQRACLKMIHVLLALIQSTIGPVQNADGSWCSAARRVGELDGMELVPLLWKLAVGDSLRALAGLTSTAAGPWQEEFGAEAESAINAEEVILEDSMSFSNPFTIPKGERGGMEPPTTVASGAAGVSSTVTSLHDFARQLLNSKEFNKLYRIVSAVRVGLNNEQERPASVSHPTVDFGGEDLRGPMMMSPAGSLPVSRRICRDPEGCQFAWAVLQNAAAVLDEIQAHEREDEEAGGGRVGDTYGLKEKGSGAMLSGGVTIARRLVIDSGGTGRRWLLVQLWRQVHMFNLSPAMFDYRSTLIM</sequence>
<feature type="compositionally biased region" description="Polar residues" evidence="1">
    <location>
        <begin position="490"/>
        <end position="501"/>
    </location>
</feature>
<evidence type="ECO:0000313" key="3">
    <source>
        <dbReference type="Proteomes" id="UP000283634"/>
    </source>
</evidence>
<name>A0A3R7L5H4_TRYRA</name>
<dbReference type="GeneID" id="40326893"/>
<gene>
    <name evidence="2" type="ORF">TraAM80_02960</name>
</gene>
<organism evidence="2 3">
    <name type="scientific">Trypanosoma rangeli</name>
    <dbReference type="NCBI Taxonomy" id="5698"/>
    <lineage>
        <taxon>Eukaryota</taxon>
        <taxon>Discoba</taxon>
        <taxon>Euglenozoa</taxon>
        <taxon>Kinetoplastea</taxon>
        <taxon>Metakinetoplastina</taxon>
        <taxon>Trypanosomatida</taxon>
        <taxon>Trypanosomatidae</taxon>
        <taxon>Trypanosoma</taxon>
        <taxon>Herpetosoma</taxon>
    </lineage>
</organism>
<dbReference type="EMBL" id="MKGL01000074">
    <property type="protein sequence ID" value="RNF08027.1"/>
    <property type="molecule type" value="Genomic_DNA"/>
</dbReference>
<comment type="caution">
    <text evidence="2">The sequence shown here is derived from an EMBL/GenBank/DDBJ whole genome shotgun (WGS) entry which is preliminary data.</text>
</comment>
<dbReference type="RefSeq" id="XP_029240162.1">
    <property type="nucleotide sequence ID" value="XM_029379946.1"/>
</dbReference>
<protein>
    <submittedName>
        <fullName evidence="2">Uncharacterized protein</fullName>
    </submittedName>
</protein>